<evidence type="ECO:0000256" key="8">
    <source>
        <dbReference type="SAM" id="MobiDB-lite"/>
    </source>
</evidence>
<dbReference type="Proteomes" id="UP000237271">
    <property type="component" value="Unassembled WGS sequence"/>
</dbReference>
<dbReference type="AlphaFoldDB" id="A0A2P4XEV6"/>
<evidence type="ECO:0000259" key="9">
    <source>
        <dbReference type="Pfam" id="PF00078"/>
    </source>
</evidence>
<dbReference type="InterPro" id="IPR053134">
    <property type="entry name" value="RNA-dir_DNA_polymerase"/>
</dbReference>
<evidence type="ECO:0000256" key="3">
    <source>
        <dbReference type="ARBA" id="ARBA00022695"/>
    </source>
</evidence>
<dbReference type="SUPFAM" id="SSF56672">
    <property type="entry name" value="DNA/RNA polymerases"/>
    <property type="match status" value="1"/>
</dbReference>
<feature type="region of interest" description="Disordered" evidence="8">
    <location>
        <begin position="117"/>
        <end position="145"/>
    </location>
</feature>
<evidence type="ECO:0000256" key="2">
    <source>
        <dbReference type="ARBA" id="ARBA00022679"/>
    </source>
</evidence>
<dbReference type="Pfam" id="PF00078">
    <property type="entry name" value="RVT_1"/>
    <property type="match status" value="1"/>
</dbReference>
<keyword evidence="4" id="KW-0540">Nuclease</keyword>
<gene>
    <name evidence="10" type="ORF">PHPALM_20442</name>
</gene>
<keyword evidence="5" id="KW-0255">Endonuclease</keyword>
<keyword evidence="3" id="KW-0548">Nucleotidyltransferase</keyword>
<sequence>MAAEKDDDAGIIAAAAVPERVVKDAVPLSSGRTIAARRRRRRAEQEVAAARDILTTEFRVKREERAKVLRVAVRQKIDELRETDDLRVSRRQRREAQKAAAVARKQELEAQLTVHGRGGNRVPTATGKAVDARPTSPRKLSEDEWQKKVARCEHEAPNNLTEIYSLAEIRAERRRAVKAAKRFRTAKRLWRLQQKQGQQQSAVDERASEQPKKRAPQRRKTKAYQYERQGCYGDVELRKDDGGHYLRVAQLRAVGTSAPICLPTALLALTKKHVQEVRLDSCAQYSVAGEELRKYGRCLTGNAAVDILEGFRGGTSRVLGVWRFLGTTRYQQRITINTLLVEGQGDELLVGDDWMMDFGTRELTYIDVQGQKVILPFTCHGVSTLPQLDQPRKAVVRLAKTRKLGTNTYNIVKLHVDAEDGTTGIFMPKPCSKRHLLLAPTVDIVWHGTVSAQVLNVESRREKLPAREALGTWKPVKEDMELLAVNGELERERVAAWVSKLKKEYAEPLTDEEKLDISEMEQEDRDLVIALLRQYSGIVEKKTGCPPLARVNVEHNINTGDAAPIMLRRRHAVAENTLIYKEVDDMLQQGVIEPGQGAWGFPVVIVRKKDESVRFCIDYRALNAVTLKDVYPLPRVDETLEALLGSQRFSSLDLHSGYWQLGVAASDKPKTAFTTRRGLFQYTRMPFGLCNAPSTFQRLLDCVLRGLTWVCCLVYLDDVIIFTKGSVAQHVVELAIVLERLSEAGLSLKVSKCAFATTRMEYLVLDLTPEGIKPTE</sequence>
<keyword evidence="2" id="KW-0808">Transferase</keyword>
<evidence type="ECO:0000256" key="4">
    <source>
        <dbReference type="ARBA" id="ARBA00022722"/>
    </source>
</evidence>
<comment type="caution">
    <text evidence="10">The sequence shown here is derived from an EMBL/GenBank/DDBJ whole genome shotgun (WGS) entry which is preliminary data.</text>
</comment>
<reference evidence="10 11" key="1">
    <citation type="journal article" date="2017" name="Genome Biol. Evol.">
        <title>Phytophthora megakarya and P. palmivora, closely related causal agents of cacao black pod rot, underwent increases in genome sizes and gene numbers by different mechanisms.</title>
        <authorList>
            <person name="Ali S.S."/>
            <person name="Shao J."/>
            <person name="Lary D.J."/>
            <person name="Kronmiller B."/>
            <person name="Shen D."/>
            <person name="Strem M.D."/>
            <person name="Amoako-Attah I."/>
            <person name="Akrofi A.Y."/>
            <person name="Begoude B.A."/>
            <person name="Ten Hoopen G.M."/>
            <person name="Coulibaly K."/>
            <person name="Kebe B.I."/>
            <person name="Melnick R.L."/>
            <person name="Guiltinan M.J."/>
            <person name="Tyler B.M."/>
            <person name="Meinhardt L.W."/>
            <person name="Bailey B.A."/>
        </authorList>
    </citation>
    <scope>NUCLEOTIDE SEQUENCE [LARGE SCALE GENOMIC DNA]</scope>
    <source>
        <strain evidence="11">sbr112.9</strain>
    </source>
</reference>
<evidence type="ECO:0000256" key="5">
    <source>
        <dbReference type="ARBA" id="ARBA00022759"/>
    </source>
</evidence>
<feature type="compositionally biased region" description="Basic and acidic residues" evidence="8">
    <location>
        <begin position="203"/>
        <end position="212"/>
    </location>
</feature>
<dbReference type="OrthoDB" id="3250101at2759"/>
<evidence type="ECO:0000256" key="1">
    <source>
        <dbReference type="ARBA" id="ARBA00022670"/>
    </source>
</evidence>
<dbReference type="PANTHER" id="PTHR24559">
    <property type="entry name" value="TRANSPOSON TY3-I GAG-POL POLYPROTEIN"/>
    <property type="match status" value="1"/>
</dbReference>
<dbReference type="EMBL" id="NCKW01011199">
    <property type="protein sequence ID" value="POM64080.1"/>
    <property type="molecule type" value="Genomic_DNA"/>
</dbReference>
<dbReference type="GO" id="GO:0008233">
    <property type="term" value="F:peptidase activity"/>
    <property type="evidence" value="ECO:0007669"/>
    <property type="project" value="UniProtKB-KW"/>
</dbReference>
<proteinExistence type="predicted"/>
<organism evidence="10 11">
    <name type="scientific">Phytophthora palmivora</name>
    <dbReference type="NCBI Taxonomy" id="4796"/>
    <lineage>
        <taxon>Eukaryota</taxon>
        <taxon>Sar</taxon>
        <taxon>Stramenopiles</taxon>
        <taxon>Oomycota</taxon>
        <taxon>Peronosporomycetes</taxon>
        <taxon>Peronosporales</taxon>
        <taxon>Peronosporaceae</taxon>
        <taxon>Phytophthora</taxon>
    </lineage>
</organism>
<dbReference type="GO" id="GO:0003964">
    <property type="term" value="F:RNA-directed DNA polymerase activity"/>
    <property type="evidence" value="ECO:0007669"/>
    <property type="project" value="UniProtKB-KW"/>
</dbReference>
<protein>
    <recommendedName>
        <fullName evidence="9">Reverse transcriptase domain-containing protein</fullName>
    </recommendedName>
</protein>
<feature type="domain" description="Reverse transcriptase" evidence="9">
    <location>
        <begin position="606"/>
        <end position="763"/>
    </location>
</feature>
<dbReference type="Gene3D" id="3.10.10.10">
    <property type="entry name" value="HIV Type 1 Reverse Transcriptase, subunit A, domain 1"/>
    <property type="match status" value="1"/>
</dbReference>
<accession>A0A2P4XEV6</accession>
<name>A0A2P4XEV6_9STRA</name>
<dbReference type="GO" id="GO:0004519">
    <property type="term" value="F:endonuclease activity"/>
    <property type="evidence" value="ECO:0007669"/>
    <property type="project" value="UniProtKB-KW"/>
</dbReference>
<dbReference type="InterPro" id="IPR000477">
    <property type="entry name" value="RT_dom"/>
</dbReference>
<feature type="region of interest" description="Disordered" evidence="8">
    <location>
        <begin position="190"/>
        <end position="222"/>
    </location>
</feature>
<evidence type="ECO:0000313" key="11">
    <source>
        <dbReference type="Proteomes" id="UP000237271"/>
    </source>
</evidence>
<dbReference type="GO" id="GO:0006508">
    <property type="term" value="P:proteolysis"/>
    <property type="evidence" value="ECO:0007669"/>
    <property type="project" value="UniProtKB-KW"/>
</dbReference>
<dbReference type="PANTHER" id="PTHR24559:SF444">
    <property type="entry name" value="REVERSE TRANSCRIPTASE DOMAIN-CONTAINING PROTEIN"/>
    <property type="match status" value="1"/>
</dbReference>
<dbReference type="Gene3D" id="3.30.70.270">
    <property type="match status" value="1"/>
</dbReference>
<evidence type="ECO:0000256" key="7">
    <source>
        <dbReference type="ARBA" id="ARBA00022918"/>
    </source>
</evidence>
<evidence type="ECO:0000256" key="6">
    <source>
        <dbReference type="ARBA" id="ARBA00022801"/>
    </source>
</evidence>
<dbReference type="InterPro" id="IPR043502">
    <property type="entry name" value="DNA/RNA_pol_sf"/>
</dbReference>
<dbReference type="FunFam" id="3.10.10.10:FF:000007">
    <property type="entry name" value="Retrovirus-related Pol polyprotein from transposon 17.6-like Protein"/>
    <property type="match status" value="1"/>
</dbReference>
<keyword evidence="7" id="KW-0695">RNA-directed DNA polymerase</keyword>
<keyword evidence="6" id="KW-0378">Hydrolase</keyword>
<keyword evidence="11" id="KW-1185">Reference proteome</keyword>
<dbReference type="CDD" id="cd01647">
    <property type="entry name" value="RT_LTR"/>
    <property type="match status" value="1"/>
</dbReference>
<dbReference type="InterPro" id="IPR043128">
    <property type="entry name" value="Rev_trsase/Diguanyl_cyclase"/>
</dbReference>
<keyword evidence="1" id="KW-0645">Protease</keyword>
<evidence type="ECO:0000313" key="10">
    <source>
        <dbReference type="EMBL" id="POM64080.1"/>
    </source>
</evidence>
<feature type="compositionally biased region" description="Basic residues" evidence="8">
    <location>
        <begin position="213"/>
        <end position="222"/>
    </location>
</feature>